<dbReference type="Proteomes" id="UP000646053">
    <property type="component" value="Unassembled WGS sequence"/>
</dbReference>
<name>A0A8J8CPG8_9CYAN</name>
<protein>
    <submittedName>
        <fullName evidence="1">Uncharacterized protein</fullName>
    </submittedName>
</protein>
<evidence type="ECO:0000313" key="1">
    <source>
        <dbReference type="EMBL" id="NDJ19457.1"/>
    </source>
</evidence>
<dbReference type="AlphaFoldDB" id="A0A8J8CPG8"/>
<proteinExistence type="predicted"/>
<accession>A0A8J8CPG8</accession>
<dbReference type="EMBL" id="WVIE01000031">
    <property type="protein sequence ID" value="NDJ19457.1"/>
    <property type="molecule type" value="Genomic_DNA"/>
</dbReference>
<reference evidence="1" key="1">
    <citation type="submission" date="2019-12" db="EMBL/GenBank/DDBJ databases">
        <title>High-Quality draft genome sequences of three cyanobacteria isolated from the limestone walls of the Old Cathedral of Coimbra.</title>
        <authorList>
            <person name="Tiago I."/>
            <person name="Soares F."/>
            <person name="Portugal A."/>
        </authorList>
    </citation>
    <scope>NUCLEOTIDE SEQUENCE</scope>
    <source>
        <strain evidence="1">A</strain>
    </source>
</reference>
<keyword evidence="2" id="KW-1185">Reference proteome</keyword>
<gene>
    <name evidence="1" type="ORF">GS601_19565</name>
</gene>
<sequence length="159" mass="17986">MLHHLSFAVRNPLHVAEVVAELWQGKVIPFPWHSDSFVALSFDPYGSAIEFFPKGTVLQPRSDDQPVQFSHADLTAANYSATHVNLAVPTSEAQIYAIAQREGWRAVRCNREGLFDLIEFWIENEIMLELLPPNLVEQYLTLVQPDNLKALFKLDATSP</sequence>
<dbReference type="RefSeq" id="WP_162424985.1">
    <property type="nucleotide sequence ID" value="NZ_WVIE01000031.1"/>
</dbReference>
<comment type="caution">
    <text evidence="1">The sequence shown here is derived from an EMBL/GenBank/DDBJ whole genome shotgun (WGS) entry which is preliminary data.</text>
</comment>
<evidence type="ECO:0000313" key="2">
    <source>
        <dbReference type="Proteomes" id="UP000646053"/>
    </source>
</evidence>
<organism evidence="1 2">
    <name type="scientific">Myxacorys almedinensis A</name>
    <dbReference type="NCBI Taxonomy" id="2690445"/>
    <lineage>
        <taxon>Bacteria</taxon>
        <taxon>Bacillati</taxon>
        <taxon>Cyanobacteriota</taxon>
        <taxon>Cyanophyceae</taxon>
        <taxon>Leptolyngbyales</taxon>
        <taxon>Leptolyngbyaceae</taxon>
        <taxon>Myxacorys</taxon>
        <taxon>Myxacorys almedinensis</taxon>
    </lineage>
</organism>